<protein>
    <submittedName>
        <fullName evidence="1">Uncharacterized protein</fullName>
    </submittedName>
</protein>
<keyword evidence="2" id="KW-1185">Reference proteome</keyword>
<evidence type="ECO:0000313" key="2">
    <source>
        <dbReference type="Proteomes" id="UP000326912"/>
    </source>
</evidence>
<comment type="caution">
    <text evidence="1">The sequence shown here is derived from an EMBL/GenBank/DDBJ whole genome shotgun (WGS) entry which is preliminary data.</text>
</comment>
<dbReference type="RefSeq" id="WP_151758344.1">
    <property type="nucleotide sequence ID" value="NZ_BKZW01000002.1"/>
</dbReference>
<dbReference type="Proteomes" id="UP000326912">
    <property type="component" value="Unassembled WGS sequence"/>
</dbReference>
<proteinExistence type="predicted"/>
<sequence length="84" mass="9980">MKTFTQTKEIFIDAIEQLKRLEGPEKVTKALRTLKEREAGKLCYQAEEDLPQAELVLLKDRLKVGKTTWERYKHIFLESMLKRK</sequence>
<dbReference type="AlphaFoldDB" id="A0A5J4KMN8"/>
<name>A0A5J4KMN8_9CHLR</name>
<accession>A0A5J4KMN8</accession>
<dbReference type="EMBL" id="BKZW01000002">
    <property type="protein sequence ID" value="GER90634.1"/>
    <property type="molecule type" value="Genomic_DNA"/>
</dbReference>
<reference evidence="1 2" key="1">
    <citation type="submission" date="2019-10" db="EMBL/GenBank/DDBJ databases">
        <title>Dictyobacter vulcani sp. nov., within the class Ktedonobacteria, isolated from soil of volcanic Mt. Zao.</title>
        <authorList>
            <person name="Zheng Y."/>
            <person name="Wang C.M."/>
            <person name="Sakai Y."/>
            <person name="Abe K."/>
            <person name="Yokota A."/>
            <person name="Yabe S."/>
        </authorList>
    </citation>
    <scope>NUCLEOTIDE SEQUENCE [LARGE SCALE GENOMIC DNA]</scope>
    <source>
        <strain evidence="1 2">W12</strain>
    </source>
</reference>
<gene>
    <name evidence="1" type="ORF">KDW_47960</name>
</gene>
<evidence type="ECO:0000313" key="1">
    <source>
        <dbReference type="EMBL" id="GER90634.1"/>
    </source>
</evidence>
<organism evidence="1 2">
    <name type="scientific">Dictyobacter vulcani</name>
    <dbReference type="NCBI Taxonomy" id="2607529"/>
    <lineage>
        <taxon>Bacteria</taxon>
        <taxon>Bacillati</taxon>
        <taxon>Chloroflexota</taxon>
        <taxon>Ktedonobacteria</taxon>
        <taxon>Ktedonobacterales</taxon>
        <taxon>Dictyobacteraceae</taxon>
        <taxon>Dictyobacter</taxon>
    </lineage>
</organism>